<dbReference type="SMART" id="SM01007">
    <property type="entry name" value="Aldolase_II"/>
    <property type="match status" value="1"/>
</dbReference>
<feature type="compositionally biased region" description="Polar residues" evidence="2">
    <location>
        <begin position="1029"/>
        <end position="1045"/>
    </location>
</feature>
<feature type="compositionally biased region" description="Low complexity" evidence="2">
    <location>
        <begin position="2360"/>
        <end position="2388"/>
    </location>
</feature>
<organism evidence="5">
    <name type="scientific">Bactrocera dorsalis</name>
    <name type="common">Oriental fruit fly</name>
    <name type="synonym">Dacus dorsalis</name>
    <dbReference type="NCBI Taxonomy" id="27457"/>
    <lineage>
        <taxon>Eukaryota</taxon>
        <taxon>Metazoa</taxon>
        <taxon>Ecdysozoa</taxon>
        <taxon>Arthropoda</taxon>
        <taxon>Hexapoda</taxon>
        <taxon>Insecta</taxon>
        <taxon>Pterygota</taxon>
        <taxon>Neoptera</taxon>
        <taxon>Endopterygota</taxon>
        <taxon>Diptera</taxon>
        <taxon>Brachycera</taxon>
        <taxon>Muscomorpha</taxon>
        <taxon>Tephritoidea</taxon>
        <taxon>Tephritidae</taxon>
        <taxon>Bactrocera</taxon>
        <taxon>Bactrocera</taxon>
    </lineage>
</organism>
<feature type="compositionally biased region" description="Basic and acidic residues" evidence="2">
    <location>
        <begin position="24"/>
        <end position="38"/>
    </location>
</feature>
<feature type="compositionally biased region" description="Polar residues" evidence="2">
    <location>
        <begin position="1736"/>
        <end position="1746"/>
    </location>
</feature>
<evidence type="ECO:0000256" key="2">
    <source>
        <dbReference type="SAM" id="MobiDB-lite"/>
    </source>
</evidence>
<dbReference type="PANTHER" id="PTHR10672">
    <property type="entry name" value="ADDUCIN"/>
    <property type="match status" value="1"/>
</dbReference>
<dbReference type="RefSeq" id="XP_011206893.2">
    <property type="nucleotide sequence ID" value="XM_011208591.3"/>
</dbReference>
<comment type="similarity">
    <text evidence="1">Belongs to the aldolase class II family. Adducin subfamily.</text>
</comment>
<feature type="compositionally biased region" description="Basic residues" evidence="2">
    <location>
        <begin position="2423"/>
        <end position="2433"/>
    </location>
</feature>
<feature type="compositionally biased region" description="Polar residues" evidence="2">
    <location>
        <begin position="2220"/>
        <end position="2237"/>
    </location>
</feature>
<feature type="region of interest" description="Disordered" evidence="2">
    <location>
        <begin position="1641"/>
        <end position="1664"/>
    </location>
</feature>
<dbReference type="InterPro" id="IPR051017">
    <property type="entry name" value="Aldolase-II_Adducin_sf"/>
</dbReference>
<dbReference type="Pfam" id="PF00596">
    <property type="entry name" value="Aldolase_II"/>
    <property type="match status" value="1"/>
</dbReference>
<feature type="compositionally biased region" description="Basic and acidic residues" evidence="2">
    <location>
        <begin position="2254"/>
        <end position="2268"/>
    </location>
</feature>
<dbReference type="RefSeq" id="XP_011206890.2">
    <property type="nucleotide sequence ID" value="XM_011208588.3"/>
</dbReference>
<feature type="compositionally biased region" description="Basic and acidic residues" evidence="2">
    <location>
        <begin position="1445"/>
        <end position="1454"/>
    </location>
</feature>
<feature type="region of interest" description="Disordered" evidence="2">
    <location>
        <begin position="1029"/>
        <end position="1097"/>
    </location>
</feature>
<evidence type="ECO:0000256" key="1">
    <source>
        <dbReference type="ARBA" id="ARBA00006274"/>
    </source>
</evidence>
<feature type="compositionally biased region" description="Polar residues" evidence="2">
    <location>
        <begin position="1413"/>
        <end position="1443"/>
    </location>
</feature>
<dbReference type="RefSeq" id="XP_011206894.1">
    <property type="nucleotide sequence ID" value="XM_011208592.3"/>
</dbReference>
<feature type="domain" description="Class II aldolase/adducin N-terminal" evidence="3">
    <location>
        <begin position="120"/>
        <end position="302"/>
    </location>
</feature>
<dbReference type="InterPro" id="IPR001303">
    <property type="entry name" value="Aldolase_II/adducin_N"/>
</dbReference>
<evidence type="ECO:0000313" key="4">
    <source>
        <dbReference type="Proteomes" id="UP001652620"/>
    </source>
</evidence>
<feature type="region of interest" description="Disordered" evidence="2">
    <location>
        <begin position="2180"/>
        <end position="2203"/>
    </location>
</feature>
<dbReference type="Proteomes" id="UP001652620">
    <property type="component" value="Chromosome 3"/>
</dbReference>
<feature type="region of interest" description="Disordered" evidence="2">
    <location>
        <begin position="1410"/>
        <end position="1454"/>
    </location>
</feature>
<dbReference type="PANTHER" id="PTHR10672:SF3">
    <property type="entry name" value="PROTEIN HU-LI TAI SHAO"/>
    <property type="match status" value="1"/>
</dbReference>
<evidence type="ECO:0000259" key="3">
    <source>
        <dbReference type="SMART" id="SM01007"/>
    </source>
</evidence>
<feature type="compositionally biased region" description="Basic and acidic residues" evidence="2">
    <location>
        <begin position="1048"/>
        <end position="1058"/>
    </location>
</feature>
<reference evidence="5 6" key="1">
    <citation type="submission" date="2022-04" db="UniProtKB">
        <authorList>
            <consortium name="RefSeq"/>
        </authorList>
    </citation>
    <scope>IDENTIFICATION</scope>
    <source>
        <strain evidence="5 6">Punador</strain>
    </source>
</reference>
<dbReference type="Gene3D" id="3.40.225.10">
    <property type="entry name" value="Class II aldolase/adducin N-terminal domain"/>
    <property type="match status" value="1"/>
</dbReference>
<feature type="region of interest" description="Disordered" evidence="2">
    <location>
        <begin position="1365"/>
        <end position="1393"/>
    </location>
</feature>
<evidence type="ECO:0000313" key="6">
    <source>
        <dbReference type="RefSeq" id="XP_019846724.1"/>
    </source>
</evidence>
<feature type="compositionally biased region" description="Polar residues" evidence="2">
    <location>
        <begin position="1065"/>
        <end position="1090"/>
    </location>
</feature>
<protein>
    <submittedName>
        <fullName evidence="5 6">uncharacterized protein LOC105228676 isoform X1</fullName>
    </submittedName>
</protein>
<feature type="region of interest" description="Disordered" evidence="2">
    <location>
        <begin position="2360"/>
        <end position="2394"/>
    </location>
</feature>
<keyword evidence="4" id="KW-1185">Reference proteome</keyword>
<proteinExistence type="inferred from homology"/>
<dbReference type="RefSeq" id="XP_019846724.1">
    <property type="nucleotide sequence ID" value="XM_019991165.2"/>
</dbReference>
<dbReference type="SUPFAM" id="SSF53639">
    <property type="entry name" value="AraD/HMP-PK domain-like"/>
    <property type="match status" value="1"/>
</dbReference>
<name>A0A6I9V9X6_BACDO</name>
<feature type="compositionally biased region" description="Polar residues" evidence="2">
    <location>
        <begin position="2275"/>
        <end position="2291"/>
    </location>
</feature>
<feature type="region of interest" description="Disordered" evidence="2">
    <location>
        <begin position="1"/>
        <end position="38"/>
    </location>
</feature>
<feature type="region of interest" description="Disordered" evidence="2">
    <location>
        <begin position="1717"/>
        <end position="1757"/>
    </location>
</feature>
<dbReference type="InterPro" id="IPR036409">
    <property type="entry name" value="Aldolase_II/adducin_N_sf"/>
</dbReference>
<gene>
    <name evidence="5 6" type="primary">LOC105228676</name>
</gene>
<evidence type="ECO:0000313" key="5">
    <source>
        <dbReference type="RefSeq" id="XP_011206894.1"/>
    </source>
</evidence>
<dbReference type="RefSeq" id="XP_011206894.2">
    <property type="nucleotide sequence ID" value="XM_011208592.4"/>
</dbReference>
<feature type="compositionally biased region" description="Polar residues" evidence="2">
    <location>
        <begin position="1717"/>
        <end position="1728"/>
    </location>
</feature>
<feature type="region of interest" description="Disordered" evidence="2">
    <location>
        <begin position="2220"/>
        <end position="2324"/>
    </location>
</feature>
<dbReference type="RefSeq" id="XP_019846722.2">
    <property type="nucleotide sequence ID" value="XM_019991163.3"/>
</dbReference>
<accession>A0A6I9V9X6</accession>
<dbReference type="RefSeq" id="XP_011206891.2">
    <property type="nucleotide sequence ID" value="XM_011208589.3"/>
</dbReference>
<feature type="compositionally biased region" description="Polar residues" evidence="2">
    <location>
        <begin position="1373"/>
        <end position="1392"/>
    </location>
</feature>
<dbReference type="OrthoDB" id="3238794at2759"/>
<sequence>MTEVEQQPPPQNGIDLSAVEEDDSSKARPADIEQDMREMERRKRVEAIMGSKLFREELERIVDSARDGGGILQQLSDIMGVPTSTRVGNVFKATNCMLPINDIRGVESMGYAKGEKILRCKLAATFRLLDLYGWTQGLGAQITARLKVDQENFLVNPYGMMYHEITASSLNKVDMQGQVVEQGTTNFGVNKNHFALHSVVHAARPDIRCAIYIGCTPVVAVSSLKVGLLPLTRDACVLGEVTTHSYTGTQMDADERDRLVRALGPNSKVLILSNYGALCCGETIEEAFFAASHIVKACETQLQLLPVGVDNLVLIPEESRKAIYAEARRPPEDLEKKFAAAVATVEANAAEAAAATTEAGGVAVAAKSTTGAPKWRVGGAEFEALMRMLDNAGYRTGYIYRHPLIKSDPPKPKNDVELPPAVSSLGYLLEEEELLKQGIWKKGDLRKGGDRSRWLNSPNVYQKVEVLETGTPDPKKITKWVAEGSPTHSTPVRIEDPLQFVPAGTNPKEFRRLQQQIKDNRRADKISAGPQSHILEGVTWDEANRIKDATVSSAGDHVVLMGAASKGIIQRGYQHNAAVYKAPYAKNPFDNVTDDELNEYKRTVERKKKSIHGEYTDTDFSESEPLSSMPISAPPQTKQITIATAAVSQSEPEDVSEHQVMRIETQQAPIPSQAEVVLSDAIETADNFAEAEGYAKLEQYETYIEIANACKNLAINNNNNVNINSNRNNNNNNKFRTHVNANDDLNATNMNVSIVESTAQRIYQANKENIFCGNNNKSNSNFKRNPALIAELKKDTLFQRQKHKLQPQDYELLECTNRQVQNSSHMPTKSSDIEKHLGGRVGDSGGKTVATQCHEFLGGDMQQHVQVESIGFRPIQPAEPRPNAAETIAQQPQFCYIDSNNNNSNNPGVGAGCAHTHHHCVHQHQRHQHTSPTVGIVTLPNFEQTFGHLLGRPTTDLCAVYYDNYAPVYEQVYEKANTVSVVTTTTDTDEAENPYKKSQACCTPAVCDSIFESLRRPSANDNNLIFNIPFTTESPDTTSTSANTPRKTRFDMPQKHATADGSGGKNQAQAQATTSPYRTLSHFGFNSPQRYPQPDHKHIPCAKEQKKYVPLRKSISYEEIFSSPRYVDLCEYCFEKVVRLKPEVAQQTQVRMRNLCDYNGTGGGITGRVHGGTCPGIMYQSGSDGMAYDYVEYASSDTTEETLPPFSSQLEPVLEVVEEVEPDSNEDVHATMKALPPPTYTQTLNRTSSNSSFIEKIMRLNYSEESADWSFAHTPHKVASSTNLTLELDRAIMEDSQKQQTQRLDRDCPLEAKHNNSARESEVEMGNVENALTPYVNIEEVSDSQNSNSADRRSISVTEIWEFMQWPEEDSTSKAGGSDQCTESTTNQNPNNGAICLYYENARDHMAHENASDAKTNQLTDTTPQNSDYNDQRYVSGTTSDNSENQERRRSLMTREERTRRKLIFQELWEDHIFFIDGKELNSLSDTESAIDGQQQERGVASANTIEDATADDDIDDDNIETGKVAATAQTEEESTKDDFVGGLTQPTTRLLDAEVFNSRSVILKNSSSGTAMLMSDDDENLNKIAKSETLMKLQKTEVRRFSIHDLAHARKEYETSANQTALMLTMEPFEGKTQNVFENSTNQLDDSSSTTAERLPSPQTSNVTITTETIHCFEASGPIEATTAGPEVYENNTFVTHAASKTLGNTNTKNMQSIENKSAEASQSKRISPNAVHRGTSQRSSTPTPLLSKPKCRRLSAPQPQTTLFEADLNMPKAFAVVERRSRSGSNGEQSVDTYNISTSQQDLFFREDQLDEIAVDTAVSRMHRKIDEASTALVEENVEKDKVKQNIFACTACTAKNHNESTSELEVAKILINELRAPTTERAKAGMALPTDDQKNNSDHNAHTTRNLPDVTRVARLTAEALNEASSKVYTAPRTTKRPRKKINVLSKTSSNEASTSIQAAAQRTAKELKSMCESKFEEYALFKQNIHSPTSPTLNADCETEDYIRLIDKDDMEFGELLESDEHEDLTKLDEEFEELLLNVENLQLQTQTRTRQRGGEADYANNDIYEDDIYETDSHFNAMERTILRKIKENQLKESEEIFDKIETTIRNKMTPAQIEQLVREQSLNITEQGADESHSSHSTFMASTSDSKFLSAHTTLGESGGDSILQKHELIEVAEEERDDASYRTSSRNADKEDAHNCSRQASSVGACALRMHSSAQNLRRSRSLTPSTGNCELSPPPPKLNKTTTPPQEERRSLSARDDLGGCKHKTGARTSSRWPRASSSTPEIKSSKRNFILENIRNASKPRHGNSSNDSGSDIRGSCVKRLQGNAQAIFCKNPFGPLNAKSNSGKVLFSSMSNSSLTSSTTSSSRTVVKSSSQTSKQLSPRNSSTGVYTFQSKLVRGSPRFWVSLTQPSVKKLQTQKRRRRSQHRTFFVGRNDSTGSLPNHAESRDNAQESWEEEYELEACAAETVCNEVAGAQKNTTDVAKDTVMCAMGTASAQEVAQAVANDGTESSVVGTDGVQHELEALGEQIQQLQPRLDKYKRNMRDFGDHVDKCTRHMDDCIAVQGNIVEGQRQLREQMSLQQYAEHVMCQVHTYSISETED</sequence>
<feature type="region of interest" description="Disordered" evidence="2">
    <location>
        <begin position="2422"/>
        <end position="2460"/>
    </location>
</feature>